<organism evidence="2 3">
    <name type="scientific">Cordyceps fumosorosea (strain ARSEF 2679)</name>
    <name type="common">Isaria fumosorosea</name>
    <dbReference type="NCBI Taxonomy" id="1081104"/>
    <lineage>
        <taxon>Eukaryota</taxon>
        <taxon>Fungi</taxon>
        <taxon>Dikarya</taxon>
        <taxon>Ascomycota</taxon>
        <taxon>Pezizomycotina</taxon>
        <taxon>Sordariomycetes</taxon>
        <taxon>Hypocreomycetidae</taxon>
        <taxon>Hypocreales</taxon>
        <taxon>Cordycipitaceae</taxon>
        <taxon>Cordyceps</taxon>
    </lineage>
</organism>
<protein>
    <recommendedName>
        <fullName evidence="4">Mating-type switching protein swi10</fullName>
    </recommendedName>
</protein>
<proteinExistence type="predicted"/>
<dbReference type="GeneID" id="30024035"/>
<feature type="region of interest" description="Disordered" evidence="1">
    <location>
        <begin position="1"/>
        <end position="32"/>
    </location>
</feature>
<name>A0A167NK64_CORFA</name>
<feature type="compositionally biased region" description="Polar residues" evidence="1">
    <location>
        <begin position="127"/>
        <end position="137"/>
    </location>
</feature>
<dbReference type="AlphaFoldDB" id="A0A167NK64"/>
<dbReference type="EMBL" id="AZHB01000024">
    <property type="protein sequence ID" value="OAA55638.1"/>
    <property type="molecule type" value="Genomic_DNA"/>
</dbReference>
<accession>A0A167NK64</accession>
<dbReference type="STRING" id="1081104.A0A167NK64"/>
<feature type="compositionally biased region" description="Polar residues" evidence="1">
    <location>
        <begin position="323"/>
        <end position="334"/>
    </location>
</feature>
<evidence type="ECO:0000313" key="2">
    <source>
        <dbReference type="EMBL" id="OAA55638.1"/>
    </source>
</evidence>
<evidence type="ECO:0008006" key="4">
    <source>
        <dbReference type="Google" id="ProtNLM"/>
    </source>
</evidence>
<gene>
    <name evidence="2" type="ORF">ISF_07743</name>
</gene>
<feature type="compositionally biased region" description="Polar residues" evidence="1">
    <location>
        <begin position="223"/>
        <end position="235"/>
    </location>
</feature>
<comment type="caution">
    <text evidence="2">The sequence shown here is derived from an EMBL/GenBank/DDBJ whole genome shotgun (WGS) entry which is preliminary data.</text>
</comment>
<keyword evidence="3" id="KW-1185">Reference proteome</keyword>
<reference evidence="2 3" key="1">
    <citation type="journal article" date="2016" name="Genome Biol. Evol.">
        <title>Divergent and convergent evolution of fungal pathogenicity.</title>
        <authorList>
            <person name="Shang Y."/>
            <person name="Xiao G."/>
            <person name="Zheng P."/>
            <person name="Cen K."/>
            <person name="Zhan S."/>
            <person name="Wang C."/>
        </authorList>
    </citation>
    <scope>NUCLEOTIDE SEQUENCE [LARGE SCALE GENOMIC DNA]</scope>
    <source>
        <strain evidence="2 3">ARSEF 2679</strain>
    </source>
</reference>
<evidence type="ECO:0000313" key="3">
    <source>
        <dbReference type="Proteomes" id="UP000076744"/>
    </source>
</evidence>
<feature type="region of interest" description="Disordered" evidence="1">
    <location>
        <begin position="302"/>
        <end position="350"/>
    </location>
</feature>
<feature type="region of interest" description="Disordered" evidence="1">
    <location>
        <begin position="127"/>
        <end position="163"/>
    </location>
</feature>
<feature type="region of interest" description="Disordered" evidence="1">
    <location>
        <begin position="203"/>
        <end position="235"/>
    </location>
</feature>
<feature type="region of interest" description="Disordered" evidence="1">
    <location>
        <begin position="59"/>
        <end position="113"/>
    </location>
</feature>
<dbReference type="RefSeq" id="XP_018701362.1">
    <property type="nucleotide sequence ID" value="XM_018851346.1"/>
</dbReference>
<dbReference type="Proteomes" id="UP000076744">
    <property type="component" value="Unassembled WGS sequence"/>
</dbReference>
<sequence>MPKQRQRLSLYIPGSPPGALPESTYTPSSDRRRSLISLPDSLNLGNLNLKPSKAKLQKNWWPGAKSPTARRCADHTTATTTAPHERALGAPRRKTAAPALASPPRRHVSHQWDDPELRRELEMTLPQSATASLSRPGSRNGGPAGAAVPRCAASVPAPSRAPPPPPIPELSAVNYYSEDAAATGLASPPSPIVVDHVSTLRRRAKTPVHHVGQLEAAQRRRSNQGPFQTGNMDGVNRMSSVSTIAREYRELAVYPDEAIAEVPEVDPPYLSGKGMVERPATRDVEIQDGHLLGAAAYLNHRRTQSSASDDGALPGSEVDASCPSLTRSSSTPAETSDDEEKDGEQPAAPASLRLQIGLELLTKELSRALAGDRRRQQGDGGDGASAAGLQVWVMIEAYERLRERLEEEPTEEKEHAREAIDAWIRALYAIHGDIVSQSADESEYED</sequence>
<dbReference type="OrthoDB" id="5232891at2759"/>
<feature type="compositionally biased region" description="Low complexity" evidence="1">
    <location>
        <begin position="146"/>
        <end position="158"/>
    </location>
</feature>
<evidence type="ECO:0000256" key="1">
    <source>
        <dbReference type="SAM" id="MobiDB-lite"/>
    </source>
</evidence>